<dbReference type="PANTHER" id="PTHR47472">
    <property type="entry name" value="PROPIONYL-COA CARBOXYLASE"/>
    <property type="match status" value="1"/>
</dbReference>
<comment type="caution">
    <text evidence="3">The sequence shown here is derived from an EMBL/GenBank/DDBJ whole genome shotgun (WGS) entry which is preliminary data.</text>
</comment>
<feature type="domain" description="Acyclic terpene utilisation N-terminal" evidence="2">
    <location>
        <begin position="8"/>
        <end position="132"/>
    </location>
</feature>
<feature type="region of interest" description="Disordered" evidence="1">
    <location>
        <begin position="170"/>
        <end position="202"/>
    </location>
</feature>
<name>A0ABU9BCK9_9BURK</name>
<evidence type="ECO:0000313" key="4">
    <source>
        <dbReference type="Proteomes" id="UP001368500"/>
    </source>
</evidence>
<evidence type="ECO:0000313" key="3">
    <source>
        <dbReference type="EMBL" id="MEK8027531.1"/>
    </source>
</evidence>
<dbReference type="PANTHER" id="PTHR47472:SF1">
    <property type="entry name" value="DUF1446-DOMAIN-CONTAINING PROTEIN"/>
    <property type="match status" value="1"/>
</dbReference>
<reference evidence="3 4" key="1">
    <citation type="submission" date="2024-04" db="EMBL/GenBank/DDBJ databases">
        <title>Novel species of the genus Ideonella isolated from streams.</title>
        <authorList>
            <person name="Lu H."/>
        </authorList>
    </citation>
    <scope>NUCLEOTIDE SEQUENCE [LARGE SCALE GENOMIC DNA]</scope>
    <source>
        <strain evidence="3 4">BYS139W</strain>
    </source>
</reference>
<dbReference type="Proteomes" id="UP001368500">
    <property type="component" value="Unassembled WGS sequence"/>
</dbReference>
<keyword evidence="4" id="KW-1185">Reference proteome</keyword>
<dbReference type="RefSeq" id="WP_341375315.1">
    <property type="nucleotide sequence ID" value="NZ_JBBUTF010000015.1"/>
</dbReference>
<dbReference type="Pfam" id="PF07287">
    <property type="entry name" value="AtuA"/>
    <property type="match status" value="2"/>
</dbReference>
<feature type="compositionally biased region" description="Low complexity" evidence="1">
    <location>
        <begin position="179"/>
        <end position="201"/>
    </location>
</feature>
<gene>
    <name evidence="3" type="ORF">AACH11_16330</name>
</gene>
<accession>A0ABU9BCK9</accession>
<proteinExistence type="predicted"/>
<organism evidence="3 4">
    <name type="scientific">Pseudaquabacterium rugosum</name>
    <dbReference type="NCBI Taxonomy" id="2984194"/>
    <lineage>
        <taxon>Bacteria</taxon>
        <taxon>Pseudomonadati</taxon>
        <taxon>Pseudomonadota</taxon>
        <taxon>Betaproteobacteria</taxon>
        <taxon>Burkholderiales</taxon>
        <taxon>Sphaerotilaceae</taxon>
        <taxon>Pseudaquabacterium</taxon>
    </lineage>
</organism>
<protein>
    <submittedName>
        <fullName evidence="3">Acyclic terpene utilization AtuA family protein</fullName>
    </submittedName>
</protein>
<evidence type="ECO:0000259" key="2">
    <source>
        <dbReference type="Pfam" id="PF07287"/>
    </source>
</evidence>
<dbReference type="InterPro" id="IPR010839">
    <property type="entry name" value="AtuA_N"/>
</dbReference>
<sequence length="526" mass="54541">MSPPLPLHIGAAAGFSGDRTDAARPVVDSLLRRDGARVLIFETLAERTLALAQQARRADPQAGYEPLLDALLRPVLADCLAHGIRIVSNFGAAHPQAAAARIRALAAELGLRRPRIAVVSGDDLSDPAHHALLREALATAPAFDPGTGAGGDAGTDTGSDHRIDTTSTADRWCADDDAAPATGPHTPAAGRRAPTGRTAPAWPADAPIVSANVYLGAEGIAEALRAGVDIVVTGRVADPALVLGPALAHFGWAADDWDRLAGATMAGHLLECGAQVCGGYYADPGYKDVPGLARVGFPLAELFDDGSCIVGKAEGTGGRLDLHTVTEQLLYELHDPGAYLTPDVVADIRTARLEAVGTDRVRLSGVCGHPRPATLKANVFRPGGWMAEGEISYAGPGAEARARLAGTVLRERLADLAPLAGDDADDPAAAPRLRLDLIGVASVLADDGGRWLDALPAGEATDVRLRAATRQPTRAAAERLTREVTALYTCGPAGGGGVRTALRERLATASCLLPRAHIHTRVEIDA</sequence>
<feature type="domain" description="Acyclic terpene utilisation N-terminal" evidence="2">
    <location>
        <begin position="194"/>
        <end position="523"/>
    </location>
</feature>
<evidence type="ECO:0000256" key="1">
    <source>
        <dbReference type="SAM" id="MobiDB-lite"/>
    </source>
</evidence>
<dbReference type="EMBL" id="JBBUTF010000015">
    <property type="protein sequence ID" value="MEK8027531.1"/>
    <property type="molecule type" value="Genomic_DNA"/>
</dbReference>